<dbReference type="Proteomes" id="UP001501116">
    <property type="component" value="Unassembled WGS sequence"/>
</dbReference>
<sequence>MAEFDALGDTYERSAVELPFREHLEHHSIRQAVGDVAGLRVLDLGCGSGLYTRRLAAWGATRVLGIDVSEGMLDTARAHPRTPPPVSYRQHDATHPGPDGDPELADRFDLVFSVYVLCYATTHDELAGFFTTAHRALAPGGRLIAMTLNPGYGRGRDYYAGYGFTLTQPEDREGAPVTLHAQLPSGDAFDVTARWWSSHAYQHAATTAGFAHLSWTHPTVSADGIERHGSDYWAAYLAAPQAVILHAVKSDPVRHD</sequence>
<evidence type="ECO:0000259" key="5">
    <source>
        <dbReference type="Pfam" id="PF13649"/>
    </source>
</evidence>
<gene>
    <name evidence="6" type="ORF">GCM10009754_78030</name>
</gene>
<dbReference type="CDD" id="cd02440">
    <property type="entry name" value="AdoMet_MTases"/>
    <property type="match status" value="1"/>
</dbReference>
<feature type="region of interest" description="Disordered" evidence="4">
    <location>
        <begin position="75"/>
        <end position="100"/>
    </location>
</feature>
<name>A0ABN2SKH9_9PSEU</name>
<evidence type="ECO:0000313" key="6">
    <source>
        <dbReference type="EMBL" id="GAA1988334.1"/>
    </source>
</evidence>
<keyword evidence="7" id="KW-1185">Reference proteome</keyword>
<evidence type="ECO:0000256" key="2">
    <source>
        <dbReference type="ARBA" id="ARBA00022679"/>
    </source>
</evidence>
<organism evidence="6 7">
    <name type="scientific">Amycolatopsis minnesotensis</name>
    <dbReference type="NCBI Taxonomy" id="337894"/>
    <lineage>
        <taxon>Bacteria</taxon>
        <taxon>Bacillati</taxon>
        <taxon>Actinomycetota</taxon>
        <taxon>Actinomycetes</taxon>
        <taxon>Pseudonocardiales</taxon>
        <taxon>Pseudonocardiaceae</taxon>
        <taxon>Amycolatopsis</taxon>
    </lineage>
</organism>
<keyword evidence="2" id="KW-0808">Transferase</keyword>
<reference evidence="6 7" key="1">
    <citation type="journal article" date="2019" name="Int. J. Syst. Evol. Microbiol.">
        <title>The Global Catalogue of Microorganisms (GCM) 10K type strain sequencing project: providing services to taxonomists for standard genome sequencing and annotation.</title>
        <authorList>
            <consortium name="The Broad Institute Genomics Platform"/>
            <consortium name="The Broad Institute Genome Sequencing Center for Infectious Disease"/>
            <person name="Wu L."/>
            <person name="Ma J."/>
        </authorList>
    </citation>
    <scope>NUCLEOTIDE SEQUENCE [LARGE SCALE GENOMIC DNA]</scope>
    <source>
        <strain evidence="6 7">JCM 14545</strain>
    </source>
</reference>
<dbReference type="RefSeq" id="WP_344430439.1">
    <property type="nucleotide sequence ID" value="NZ_BAAANN010000048.1"/>
</dbReference>
<keyword evidence="1" id="KW-0489">Methyltransferase</keyword>
<protein>
    <recommendedName>
        <fullName evidence="5">Methyltransferase domain-containing protein</fullName>
    </recommendedName>
</protein>
<evidence type="ECO:0000313" key="7">
    <source>
        <dbReference type="Proteomes" id="UP001501116"/>
    </source>
</evidence>
<dbReference type="Pfam" id="PF13649">
    <property type="entry name" value="Methyltransf_25"/>
    <property type="match status" value="1"/>
</dbReference>
<evidence type="ECO:0000256" key="4">
    <source>
        <dbReference type="SAM" id="MobiDB-lite"/>
    </source>
</evidence>
<evidence type="ECO:0000256" key="3">
    <source>
        <dbReference type="ARBA" id="ARBA00022691"/>
    </source>
</evidence>
<dbReference type="InterPro" id="IPR041698">
    <property type="entry name" value="Methyltransf_25"/>
</dbReference>
<keyword evidence="3" id="KW-0949">S-adenosyl-L-methionine</keyword>
<feature type="domain" description="Methyltransferase" evidence="5">
    <location>
        <begin position="41"/>
        <end position="141"/>
    </location>
</feature>
<comment type="caution">
    <text evidence="6">The sequence shown here is derived from an EMBL/GenBank/DDBJ whole genome shotgun (WGS) entry which is preliminary data.</text>
</comment>
<dbReference type="EMBL" id="BAAANN010000048">
    <property type="protein sequence ID" value="GAA1988334.1"/>
    <property type="molecule type" value="Genomic_DNA"/>
</dbReference>
<evidence type="ECO:0000256" key="1">
    <source>
        <dbReference type="ARBA" id="ARBA00022603"/>
    </source>
</evidence>
<proteinExistence type="predicted"/>
<dbReference type="PANTHER" id="PTHR43464:SF19">
    <property type="entry name" value="UBIQUINONE BIOSYNTHESIS O-METHYLTRANSFERASE, MITOCHONDRIAL"/>
    <property type="match status" value="1"/>
</dbReference>
<dbReference type="PANTHER" id="PTHR43464">
    <property type="entry name" value="METHYLTRANSFERASE"/>
    <property type="match status" value="1"/>
</dbReference>
<dbReference type="SUPFAM" id="SSF53335">
    <property type="entry name" value="S-adenosyl-L-methionine-dependent methyltransferases"/>
    <property type="match status" value="1"/>
</dbReference>
<accession>A0ABN2SKH9</accession>
<dbReference type="Gene3D" id="3.40.50.150">
    <property type="entry name" value="Vaccinia Virus protein VP39"/>
    <property type="match status" value="1"/>
</dbReference>
<dbReference type="InterPro" id="IPR029063">
    <property type="entry name" value="SAM-dependent_MTases_sf"/>
</dbReference>